<name>A0A0K0CZQ4_ANGCA</name>
<feature type="transmembrane region" description="Helical" evidence="1">
    <location>
        <begin position="266"/>
        <end position="290"/>
    </location>
</feature>
<keyword evidence="1" id="KW-0812">Transmembrane</keyword>
<reference evidence="2" key="1">
    <citation type="submission" date="2012-09" db="EMBL/GenBank/DDBJ databases">
        <authorList>
            <person name="Martin A.A."/>
        </authorList>
    </citation>
    <scope>NUCLEOTIDE SEQUENCE</scope>
</reference>
<keyword evidence="2" id="KW-1185">Reference proteome</keyword>
<reference evidence="3" key="2">
    <citation type="submission" date="2017-02" db="UniProtKB">
        <authorList>
            <consortium name="WormBaseParasite"/>
        </authorList>
    </citation>
    <scope>IDENTIFICATION</scope>
</reference>
<protein>
    <submittedName>
        <fullName evidence="3">G protein-coupled receptor</fullName>
    </submittedName>
</protein>
<evidence type="ECO:0000256" key="1">
    <source>
        <dbReference type="SAM" id="Phobius"/>
    </source>
</evidence>
<feature type="transmembrane region" description="Helical" evidence="1">
    <location>
        <begin position="146"/>
        <end position="166"/>
    </location>
</feature>
<sequence>LKVLILEYNRCYSEGGWSTRGIRRVDVNYHGFVRCETNHVGVFSLLPENFFFSGDGAMRDLSVLLPTVTTFISLICSVFLLFTAYALMKNEPTYSLNLPIDNPRIILTSLDFALLVHLFFVFMVHIVHLVMLIAPQVGDPFSLTPALHLILQFSIISVTTTLYLVLTSIRTVLKQRHFDLFRAFEGVDWLFIANYLTPAVVFSALCISHAIWNIYVAGVWRSRHRGSSERFLSLAPATQASLVSIVMLGLLASLIILFWFREYSTIVAILFSLVQILYSCSAFLFAGCLFRMRFLFERKEDGSTQSLERKRDISTALLDHVDMAKCSETGSIRSDSETYLRIPQSLYDRAPMVSIV</sequence>
<accession>A0A0K0CZQ4</accession>
<proteinExistence type="predicted"/>
<dbReference type="AlphaFoldDB" id="A0A0K0CZQ4"/>
<organism evidence="2 3">
    <name type="scientific">Angiostrongylus cantonensis</name>
    <name type="common">Rat lungworm</name>
    <dbReference type="NCBI Taxonomy" id="6313"/>
    <lineage>
        <taxon>Eukaryota</taxon>
        <taxon>Metazoa</taxon>
        <taxon>Ecdysozoa</taxon>
        <taxon>Nematoda</taxon>
        <taxon>Chromadorea</taxon>
        <taxon>Rhabditida</taxon>
        <taxon>Rhabditina</taxon>
        <taxon>Rhabditomorpha</taxon>
        <taxon>Strongyloidea</taxon>
        <taxon>Metastrongylidae</taxon>
        <taxon>Angiostrongylus</taxon>
    </lineage>
</organism>
<evidence type="ECO:0000313" key="2">
    <source>
        <dbReference type="Proteomes" id="UP000035642"/>
    </source>
</evidence>
<keyword evidence="1" id="KW-0472">Membrane</keyword>
<dbReference type="WBParaSite" id="ACAC_0000322901-mRNA-1">
    <property type="protein sequence ID" value="ACAC_0000322901-mRNA-1"/>
    <property type="gene ID" value="ACAC_0000322901"/>
</dbReference>
<dbReference type="Proteomes" id="UP000035642">
    <property type="component" value="Unassembled WGS sequence"/>
</dbReference>
<feature type="transmembrane region" description="Helical" evidence="1">
    <location>
        <begin position="240"/>
        <end position="260"/>
    </location>
</feature>
<keyword evidence="1" id="KW-1133">Transmembrane helix</keyword>
<feature type="transmembrane region" description="Helical" evidence="1">
    <location>
        <begin position="63"/>
        <end position="88"/>
    </location>
</feature>
<evidence type="ECO:0000313" key="3">
    <source>
        <dbReference type="WBParaSite" id="ACAC_0000322901-mRNA-1"/>
    </source>
</evidence>
<feature type="transmembrane region" description="Helical" evidence="1">
    <location>
        <begin position="109"/>
        <end position="134"/>
    </location>
</feature>